<dbReference type="AlphaFoldDB" id="A0A2D2CZG8"/>
<accession>A0A2D2CZG8</accession>
<dbReference type="KEGG" id="mtw:CQW49_09905"/>
<keyword evidence="2" id="KW-1185">Reference proteome</keyword>
<evidence type="ECO:0000313" key="2">
    <source>
        <dbReference type="Proteomes" id="UP000230709"/>
    </source>
</evidence>
<gene>
    <name evidence="1" type="ORF">CQW49_09905</name>
</gene>
<dbReference type="EMBL" id="CP023737">
    <property type="protein sequence ID" value="ATQ68153.1"/>
    <property type="molecule type" value="Genomic_DNA"/>
</dbReference>
<protein>
    <submittedName>
        <fullName evidence="1">Uncharacterized protein</fullName>
    </submittedName>
</protein>
<dbReference type="InterPro" id="IPR006311">
    <property type="entry name" value="TAT_signal"/>
</dbReference>
<sequence>MAALPRRRGALIPRQSNLFFGGLRMSMETKIVSRRSLLGGLLIALAAAPLATVVGSGAQAQERQFVRPWHTPRVTRPRSELRGPRTHRSLFRLRRRAPRVIVR</sequence>
<evidence type="ECO:0000313" key="1">
    <source>
        <dbReference type="EMBL" id="ATQ68153.1"/>
    </source>
</evidence>
<proteinExistence type="predicted"/>
<dbReference type="STRING" id="595536.GCA_000178815_03184"/>
<reference evidence="2" key="1">
    <citation type="submission" date="2017-10" db="EMBL/GenBank/DDBJ databases">
        <title>Completed PacBio SMRT sequence of Methylosinus trichosporium OB3b reveals presence of a third large plasmid.</title>
        <authorList>
            <person name="Charles T.C."/>
            <person name="Lynch M.D.J."/>
            <person name="Heil J.R."/>
            <person name="Cheng J."/>
        </authorList>
    </citation>
    <scope>NUCLEOTIDE SEQUENCE [LARGE SCALE GENOMIC DNA]</scope>
    <source>
        <strain evidence="2">OB3b</strain>
    </source>
</reference>
<name>A0A2D2CZG8_METT3</name>
<dbReference type="PROSITE" id="PS51318">
    <property type="entry name" value="TAT"/>
    <property type="match status" value="1"/>
</dbReference>
<organism evidence="1 2">
    <name type="scientific">Methylosinus trichosporium (strain ATCC 35070 / NCIMB 11131 / UNIQEM 75 / OB3b)</name>
    <dbReference type="NCBI Taxonomy" id="595536"/>
    <lineage>
        <taxon>Bacteria</taxon>
        <taxon>Pseudomonadati</taxon>
        <taxon>Pseudomonadota</taxon>
        <taxon>Alphaproteobacteria</taxon>
        <taxon>Hyphomicrobiales</taxon>
        <taxon>Methylocystaceae</taxon>
        <taxon>Methylosinus</taxon>
    </lineage>
</organism>
<dbReference type="Proteomes" id="UP000230709">
    <property type="component" value="Chromosome"/>
</dbReference>